<accession>A0A6G1ILI3</accession>
<feature type="region of interest" description="Disordered" evidence="1">
    <location>
        <begin position="52"/>
        <end position="78"/>
    </location>
</feature>
<evidence type="ECO:0000313" key="3">
    <source>
        <dbReference type="Proteomes" id="UP000799291"/>
    </source>
</evidence>
<name>A0A6G1ILI3_9PLEO</name>
<gene>
    <name evidence="2" type="ORF">K458DRAFT_120188</name>
</gene>
<protein>
    <submittedName>
        <fullName evidence="2">Uncharacterized protein</fullName>
    </submittedName>
</protein>
<dbReference type="Proteomes" id="UP000799291">
    <property type="component" value="Unassembled WGS sequence"/>
</dbReference>
<evidence type="ECO:0000256" key="1">
    <source>
        <dbReference type="SAM" id="MobiDB-lite"/>
    </source>
</evidence>
<keyword evidence="3" id="KW-1185">Reference proteome</keyword>
<dbReference type="EMBL" id="MU005606">
    <property type="protein sequence ID" value="KAF2679097.1"/>
    <property type="molecule type" value="Genomic_DNA"/>
</dbReference>
<organism evidence="2 3">
    <name type="scientific">Lentithecium fluviatile CBS 122367</name>
    <dbReference type="NCBI Taxonomy" id="1168545"/>
    <lineage>
        <taxon>Eukaryota</taxon>
        <taxon>Fungi</taxon>
        <taxon>Dikarya</taxon>
        <taxon>Ascomycota</taxon>
        <taxon>Pezizomycotina</taxon>
        <taxon>Dothideomycetes</taxon>
        <taxon>Pleosporomycetidae</taxon>
        <taxon>Pleosporales</taxon>
        <taxon>Massarineae</taxon>
        <taxon>Lentitheciaceae</taxon>
        <taxon>Lentithecium</taxon>
    </lineage>
</organism>
<dbReference type="AlphaFoldDB" id="A0A6G1ILI3"/>
<sequence>MSRISGRSTSNQLHGATRSCSAFAISKVPLAHPLSPTMATITASARCTAEPRTGVQFSSPSINAVRPPMRPQPRPSDRLVHAPSQLLRCLYVNRRHPPDLFISAIGYSRVRGTLQPELGLDHRDGYLVYTEDRSPFRVSSILRADSERQAGDPEKSN</sequence>
<proteinExistence type="predicted"/>
<evidence type="ECO:0000313" key="2">
    <source>
        <dbReference type="EMBL" id="KAF2679097.1"/>
    </source>
</evidence>
<reference evidence="2" key="1">
    <citation type="journal article" date="2020" name="Stud. Mycol.">
        <title>101 Dothideomycetes genomes: a test case for predicting lifestyles and emergence of pathogens.</title>
        <authorList>
            <person name="Haridas S."/>
            <person name="Albert R."/>
            <person name="Binder M."/>
            <person name="Bloem J."/>
            <person name="Labutti K."/>
            <person name="Salamov A."/>
            <person name="Andreopoulos B."/>
            <person name="Baker S."/>
            <person name="Barry K."/>
            <person name="Bills G."/>
            <person name="Bluhm B."/>
            <person name="Cannon C."/>
            <person name="Castanera R."/>
            <person name="Culley D."/>
            <person name="Daum C."/>
            <person name="Ezra D."/>
            <person name="Gonzalez J."/>
            <person name="Henrissat B."/>
            <person name="Kuo A."/>
            <person name="Liang C."/>
            <person name="Lipzen A."/>
            <person name="Lutzoni F."/>
            <person name="Magnuson J."/>
            <person name="Mondo S."/>
            <person name="Nolan M."/>
            <person name="Ohm R."/>
            <person name="Pangilinan J."/>
            <person name="Park H.-J."/>
            <person name="Ramirez L."/>
            <person name="Alfaro M."/>
            <person name="Sun H."/>
            <person name="Tritt A."/>
            <person name="Yoshinaga Y."/>
            <person name="Zwiers L.-H."/>
            <person name="Turgeon B."/>
            <person name="Goodwin S."/>
            <person name="Spatafora J."/>
            <person name="Crous P."/>
            <person name="Grigoriev I."/>
        </authorList>
    </citation>
    <scope>NUCLEOTIDE SEQUENCE</scope>
    <source>
        <strain evidence="2">CBS 122367</strain>
    </source>
</reference>